<dbReference type="InterPro" id="IPR005025">
    <property type="entry name" value="FMN_Rdtase-like_dom"/>
</dbReference>
<protein>
    <recommendedName>
        <fullName evidence="1">NADPH-dependent FMN reductase-like domain-containing protein</fullName>
    </recommendedName>
</protein>
<dbReference type="Proteomes" id="UP000051751">
    <property type="component" value="Unassembled WGS sequence"/>
</dbReference>
<keyword evidence="4" id="KW-1185">Reference proteome</keyword>
<dbReference type="EMBL" id="JQAZ01000009">
    <property type="protein sequence ID" value="KRN30020.1"/>
    <property type="molecule type" value="Genomic_DNA"/>
</dbReference>
<comment type="caution">
    <text evidence="3">The sequence shown here is derived from an EMBL/GenBank/DDBJ whole genome shotgun (WGS) entry which is preliminary data.</text>
</comment>
<dbReference type="Pfam" id="PF03358">
    <property type="entry name" value="FMN_red"/>
    <property type="match status" value="1"/>
</dbReference>
<dbReference type="PANTHER" id="PTHR30543:SF21">
    <property type="entry name" value="NAD(P)H-DEPENDENT FMN REDUCTASE LOT6"/>
    <property type="match status" value="1"/>
</dbReference>
<dbReference type="InterPro" id="IPR029039">
    <property type="entry name" value="Flavoprotein-like_sf"/>
</dbReference>
<dbReference type="GO" id="GO:0016491">
    <property type="term" value="F:oxidoreductase activity"/>
    <property type="evidence" value="ECO:0007669"/>
    <property type="project" value="InterPro"/>
</dbReference>
<reference evidence="4 5" key="1">
    <citation type="journal article" date="2015" name="Genome Announc.">
        <title>Expanding the biotechnology potential of lactobacilli through comparative genomics of 213 strains and associated genera.</title>
        <authorList>
            <person name="Sun Z."/>
            <person name="Harris H.M."/>
            <person name="McCann A."/>
            <person name="Guo C."/>
            <person name="Argimon S."/>
            <person name="Zhang W."/>
            <person name="Yang X."/>
            <person name="Jeffery I.B."/>
            <person name="Cooney J.C."/>
            <person name="Kagawa T.F."/>
            <person name="Liu W."/>
            <person name="Song Y."/>
            <person name="Salvetti E."/>
            <person name="Wrobel A."/>
            <person name="Rasinkangas P."/>
            <person name="Parkhill J."/>
            <person name="Rea M.C."/>
            <person name="O'Sullivan O."/>
            <person name="Ritari J."/>
            <person name="Douillard F.P."/>
            <person name="Paul Ross R."/>
            <person name="Yang R."/>
            <person name="Briner A.E."/>
            <person name="Felis G.E."/>
            <person name="de Vos W.M."/>
            <person name="Barrangou R."/>
            <person name="Klaenhammer T.R."/>
            <person name="Caufield P.W."/>
            <person name="Cui Y."/>
            <person name="Zhang H."/>
            <person name="O'Toole P.W."/>
        </authorList>
    </citation>
    <scope>NUCLEOTIDE SEQUENCE [LARGE SCALE GENOMIC DNA]</scope>
    <source>
        <strain evidence="2 5">ATCC BAA-66</strain>
        <strain evidence="3 4">DSM 13344</strain>
    </source>
</reference>
<feature type="domain" description="NADPH-dependent FMN reductase-like" evidence="1">
    <location>
        <begin position="4"/>
        <end position="142"/>
    </location>
</feature>
<dbReference type="STRING" id="81857.IV38_GL001283"/>
<gene>
    <name evidence="2" type="ORF">IV38_GL001283</name>
    <name evidence="3" type="ORF">IV40_GL002049</name>
</gene>
<name>A0A0R2FYS5_9LACO</name>
<evidence type="ECO:0000313" key="2">
    <source>
        <dbReference type="EMBL" id="KRN29067.1"/>
    </source>
</evidence>
<dbReference type="AlphaFoldDB" id="A0A0R2FYS5"/>
<sequence length="184" mass="20362">MTKKVLMIVGSIRKDSFNKTVAKYIADNLKQDGIETEFANISKLPFMDQDIEFPAPKEVTAFHDQVKETDALWIVSPEYNEMIPGVLKNALDWLSRPTEMGVFGAPKFIMNKPVILSGAGGKKAATVGLSHLLSLTKFMGLTPSENVVGLQIPTAAFMSGHFDMDDDQKQKLQMQISEVDHLFG</sequence>
<proteinExistence type="predicted"/>
<accession>A0A0R2FYS5</accession>
<dbReference type="RefSeq" id="WP_057771077.1">
    <property type="nucleotide sequence ID" value="NZ_JQAT01000002.1"/>
</dbReference>
<dbReference type="PANTHER" id="PTHR30543">
    <property type="entry name" value="CHROMATE REDUCTASE"/>
    <property type="match status" value="1"/>
</dbReference>
<dbReference type="OrthoDB" id="9812295at2"/>
<evidence type="ECO:0000259" key="1">
    <source>
        <dbReference type="Pfam" id="PF03358"/>
    </source>
</evidence>
<evidence type="ECO:0000313" key="5">
    <source>
        <dbReference type="Proteomes" id="UP000051751"/>
    </source>
</evidence>
<dbReference type="InterPro" id="IPR050712">
    <property type="entry name" value="NAD(P)H-dep_reductase"/>
</dbReference>
<dbReference type="EMBL" id="JQAT01000002">
    <property type="protein sequence ID" value="KRN29067.1"/>
    <property type="molecule type" value="Genomic_DNA"/>
</dbReference>
<dbReference type="GO" id="GO:0005829">
    <property type="term" value="C:cytosol"/>
    <property type="evidence" value="ECO:0007669"/>
    <property type="project" value="TreeGrafter"/>
</dbReference>
<dbReference type="Proteomes" id="UP000051645">
    <property type="component" value="Unassembled WGS sequence"/>
</dbReference>
<dbReference type="GO" id="GO:0010181">
    <property type="term" value="F:FMN binding"/>
    <property type="evidence" value="ECO:0007669"/>
    <property type="project" value="TreeGrafter"/>
</dbReference>
<organism evidence="3 4">
    <name type="scientific">Lactobacillus selangorensis</name>
    <dbReference type="NCBI Taxonomy" id="81857"/>
    <lineage>
        <taxon>Bacteria</taxon>
        <taxon>Bacillati</taxon>
        <taxon>Bacillota</taxon>
        <taxon>Bacilli</taxon>
        <taxon>Lactobacillales</taxon>
        <taxon>Lactobacillaceae</taxon>
        <taxon>Lactobacillus</taxon>
    </lineage>
</organism>
<evidence type="ECO:0000313" key="3">
    <source>
        <dbReference type="EMBL" id="KRN30020.1"/>
    </source>
</evidence>
<evidence type="ECO:0000313" key="4">
    <source>
        <dbReference type="Proteomes" id="UP000051645"/>
    </source>
</evidence>
<dbReference type="SUPFAM" id="SSF52218">
    <property type="entry name" value="Flavoproteins"/>
    <property type="match status" value="1"/>
</dbReference>
<dbReference type="PATRIC" id="fig|81857.3.peg.1289"/>
<dbReference type="Gene3D" id="3.40.50.360">
    <property type="match status" value="1"/>
</dbReference>